<accession>A0A0A9C8Z5</accession>
<reference evidence="1" key="1">
    <citation type="submission" date="2014-09" db="EMBL/GenBank/DDBJ databases">
        <authorList>
            <person name="Magalhaes I.L.F."/>
            <person name="Oliveira U."/>
            <person name="Santos F.R."/>
            <person name="Vidigal T.H.D.A."/>
            <person name="Brescovit A.D."/>
            <person name="Santos A.J."/>
        </authorList>
    </citation>
    <scope>NUCLEOTIDE SEQUENCE</scope>
    <source>
        <tissue evidence="1">Shoot tissue taken approximately 20 cm above the soil surface</tissue>
    </source>
</reference>
<proteinExistence type="predicted"/>
<organism evidence="1">
    <name type="scientific">Arundo donax</name>
    <name type="common">Giant reed</name>
    <name type="synonym">Donax arundinaceus</name>
    <dbReference type="NCBI Taxonomy" id="35708"/>
    <lineage>
        <taxon>Eukaryota</taxon>
        <taxon>Viridiplantae</taxon>
        <taxon>Streptophyta</taxon>
        <taxon>Embryophyta</taxon>
        <taxon>Tracheophyta</taxon>
        <taxon>Spermatophyta</taxon>
        <taxon>Magnoliopsida</taxon>
        <taxon>Liliopsida</taxon>
        <taxon>Poales</taxon>
        <taxon>Poaceae</taxon>
        <taxon>PACMAD clade</taxon>
        <taxon>Arundinoideae</taxon>
        <taxon>Arundineae</taxon>
        <taxon>Arundo</taxon>
    </lineage>
</organism>
<protein>
    <submittedName>
        <fullName evidence="1">Uncharacterized protein</fullName>
    </submittedName>
</protein>
<name>A0A0A9C8Z5_ARUDO</name>
<evidence type="ECO:0000313" key="1">
    <source>
        <dbReference type="EMBL" id="JAD72769.1"/>
    </source>
</evidence>
<reference evidence="1" key="2">
    <citation type="journal article" date="2015" name="Data Brief">
        <title>Shoot transcriptome of the giant reed, Arundo donax.</title>
        <authorList>
            <person name="Barrero R.A."/>
            <person name="Guerrero F.D."/>
            <person name="Moolhuijzen P."/>
            <person name="Goolsby J.A."/>
            <person name="Tidwell J."/>
            <person name="Bellgard S.E."/>
            <person name="Bellgard M.I."/>
        </authorList>
    </citation>
    <scope>NUCLEOTIDE SEQUENCE</scope>
    <source>
        <tissue evidence="1">Shoot tissue taken approximately 20 cm above the soil surface</tissue>
    </source>
</reference>
<dbReference type="AlphaFoldDB" id="A0A0A9C8Z5"/>
<sequence length="177" mass="19630">MYFVTCFVDGLWDDIRAVVLVHRPRDLDTAIALAELQEEAYESGRHCTSVKAESIPVLKSSSRSPVALPLPPPPLPVGKANQGGGVVADDWRATEAARARSILEKLDALHAYCHEHGLCYKCREKWSHEHRCAATVQLHILEELLELLQISDDSVNETTEVNLLSDGMIMAISKYVV</sequence>
<dbReference type="EMBL" id="GBRH01225126">
    <property type="protein sequence ID" value="JAD72769.1"/>
    <property type="molecule type" value="Transcribed_RNA"/>
</dbReference>